<dbReference type="EMBL" id="JBHRYJ010000003">
    <property type="protein sequence ID" value="MFC3676935.1"/>
    <property type="molecule type" value="Genomic_DNA"/>
</dbReference>
<feature type="transmembrane region" description="Helical" evidence="5">
    <location>
        <begin position="336"/>
        <end position="355"/>
    </location>
</feature>
<feature type="transmembrane region" description="Helical" evidence="5">
    <location>
        <begin position="162"/>
        <end position="181"/>
    </location>
</feature>
<accession>A0ABV7VHG2</accession>
<dbReference type="PANTHER" id="PTHR11706:SF101">
    <property type="entry name" value="MANGANESE TRANSPORTER SMF1"/>
    <property type="match status" value="1"/>
</dbReference>
<feature type="transmembrane region" description="Helical" evidence="5">
    <location>
        <begin position="367"/>
        <end position="388"/>
    </location>
</feature>
<feature type="transmembrane region" description="Helical" evidence="5">
    <location>
        <begin position="400"/>
        <end position="424"/>
    </location>
</feature>
<evidence type="ECO:0000256" key="2">
    <source>
        <dbReference type="ARBA" id="ARBA00022692"/>
    </source>
</evidence>
<evidence type="ECO:0000256" key="1">
    <source>
        <dbReference type="ARBA" id="ARBA00004141"/>
    </source>
</evidence>
<name>A0ABV7VHG2_9PROT</name>
<evidence type="ECO:0000256" key="4">
    <source>
        <dbReference type="ARBA" id="ARBA00023136"/>
    </source>
</evidence>
<dbReference type="PRINTS" id="PR00447">
    <property type="entry name" value="NATRESASSCMP"/>
</dbReference>
<evidence type="ECO:0000313" key="7">
    <source>
        <dbReference type="Proteomes" id="UP001595711"/>
    </source>
</evidence>
<gene>
    <name evidence="6" type="ORF">ACFOOQ_15360</name>
</gene>
<feature type="transmembrane region" description="Helical" evidence="5">
    <location>
        <begin position="123"/>
        <end position="150"/>
    </location>
</feature>
<protein>
    <submittedName>
        <fullName evidence="6">Nramp family divalent metal transporter</fullName>
    </submittedName>
</protein>
<reference evidence="7" key="1">
    <citation type="journal article" date="2019" name="Int. J. Syst. Evol. Microbiol.">
        <title>The Global Catalogue of Microorganisms (GCM) 10K type strain sequencing project: providing services to taxonomists for standard genome sequencing and annotation.</title>
        <authorList>
            <consortium name="The Broad Institute Genomics Platform"/>
            <consortium name="The Broad Institute Genome Sequencing Center for Infectious Disease"/>
            <person name="Wu L."/>
            <person name="Ma J."/>
        </authorList>
    </citation>
    <scope>NUCLEOTIDE SEQUENCE [LARGE SCALE GENOMIC DNA]</scope>
    <source>
        <strain evidence="7">KCTC 42182</strain>
    </source>
</reference>
<organism evidence="6 7">
    <name type="scientific">Ferrovibrio xuzhouensis</name>
    <dbReference type="NCBI Taxonomy" id="1576914"/>
    <lineage>
        <taxon>Bacteria</taxon>
        <taxon>Pseudomonadati</taxon>
        <taxon>Pseudomonadota</taxon>
        <taxon>Alphaproteobacteria</taxon>
        <taxon>Rhodospirillales</taxon>
        <taxon>Rhodospirillaceae</taxon>
        <taxon>Ferrovibrio</taxon>
    </lineage>
</organism>
<keyword evidence="7" id="KW-1185">Reference proteome</keyword>
<evidence type="ECO:0000313" key="6">
    <source>
        <dbReference type="EMBL" id="MFC3676935.1"/>
    </source>
</evidence>
<keyword evidence="2 5" id="KW-0812">Transmembrane</keyword>
<keyword evidence="4 5" id="KW-0472">Membrane</keyword>
<sequence length="428" mass="43324">MSALITAIASRGEPGQSPGLQAALRRLVGPGLLVAVGYIDPGNWATDIAGGTAYGYSLLTVVVVSSLLAMAIQTLVVRVTIATGEDLATLTARILPRPLALLSWAAGEAAILATALAELVGGAIALRLLVGLSLETGLLVTAAGTLAVMLLSKGHAGLQEKLVNGLIAIVAVSFIALLVAAKPDAGIMARDIANAGHVLGHDTGALLIGLGILGATIMPHNLYLHSGLLAERLRDLPAGRERQALRTATGDTVLSLSLAMLVNAAILIVAAASLTGGTIAVASLDDAHAAMAVVLGGVMATVFAIALYAAGQSSAITGVLAGRILTRGFRGRESRAWLRGIVTRVVAVAIGFTLMTRGGGQSPDQLLVLSQVVLSLALPFALAPLVAIAARRELMGRLALGRTTIIAAAAVTALIIGLDLYLLADAVL</sequence>
<evidence type="ECO:0000256" key="3">
    <source>
        <dbReference type="ARBA" id="ARBA00022989"/>
    </source>
</evidence>
<evidence type="ECO:0000256" key="5">
    <source>
        <dbReference type="SAM" id="Phobius"/>
    </source>
</evidence>
<dbReference type="Proteomes" id="UP001595711">
    <property type="component" value="Unassembled WGS sequence"/>
</dbReference>
<feature type="transmembrane region" description="Helical" evidence="5">
    <location>
        <begin position="252"/>
        <end position="275"/>
    </location>
</feature>
<dbReference type="Pfam" id="PF01566">
    <property type="entry name" value="Nramp"/>
    <property type="match status" value="1"/>
</dbReference>
<proteinExistence type="predicted"/>
<keyword evidence="3 5" id="KW-1133">Transmembrane helix</keyword>
<feature type="transmembrane region" description="Helical" evidence="5">
    <location>
        <begin position="204"/>
        <end position="224"/>
    </location>
</feature>
<dbReference type="InterPro" id="IPR001046">
    <property type="entry name" value="NRAMP_fam"/>
</dbReference>
<feature type="transmembrane region" description="Helical" evidence="5">
    <location>
        <begin position="53"/>
        <end position="77"/>
    </location>
</feature>
<dbReference type="NCBIfam" id="NF037982">
    <property type="entry name" value="Nramp_1"/>
    <property type="match status" value="1"/>
</dbReference>
<comment type="caution">
    <text evidence="6">The sequence shown here is derived from an EMBL/GenBank/DDBJ whole genome shotgun (WGS) entry which is preliminary data.</text>
</comment>
<dbReference type="PANTHER" id="PTHR11706">
    <property type="entry name" value="SOLUTE CARRIER PROTEIN FAMILY 11 MEMBER"/>
    <property type="match status" value="1"/>
</dbReference>
<comment type="subcellular location">
    <subcellularLocation>
        <location evidence="1">Membrane</location>
        <topology evidence="1">Multi-pass membrane protein</topology>
    </subcellularLocation>
</comment>
<feature type="transmembrane region" description="Helical" evidence="5">
    <location>
        <begin position="287"/>
        <end position="310"/>
    </location>
</feature>
<dbReference type="RefSeq" id="WP_379728236.1">
    <property type="nucleotide sequence ID" value="NZ_JBHRYJ010000003.1"/>
</dbReference>